<accession>D5EHR6</accession>
<gene>
    <name evidence="1" type="ordered locus">Caka_1086</name>
</gene>
<dbReference type="KEGG" id="caa:Caka_1086"/>
<dbReference type="AlphaFoldDB" id="D5EHR6"/>
<dbReference type="STRING" id="583355.Caka_1086"/>
<dbReference type="Proteomes" id="UP000000925">
    <property type="component" value="Chromosome"/>
</dbReference>
<name>D5EHR6_CORAD</name>
<sequence length="240" mass="27099">MLTVLCGLLTLCGAAVFGQSDAIEMRRVIDAYKRVYSGPRAGSALASFIIKGTQQQGDVRYSFTMRKKSPDSIRFSLNSGDATVTCGYNGSVGWKRMERGGEVLIEVLEGADLNALRSEAEFRGPLYRYFGDRGLYRELLGQVSQNERTAYRILVKGTEVQDAIYFIDVESYFLLRRDLLNSEGEVVQETHYRKHRLVEGFPFAFEIENRAAGEQLSLSEVDSVEINLGMLDFYFEKPSY</sequence>
<proteinExistence type="predicted"/>
<organism evidence="1 2">
    <name type="scientific">Coraliomargarita akajimensis (strain DSM 45221 / IAM 15411 / JCM 23193 / KCTC 12865 / 04OKA010-24)</name>
    <dbReference type="NCBI Taxonomy" id="583355"/>
    <lineage>
        <taxon>Bacteria</taxon>
        <taxon>Pseudomonadati</taxon>
        <taxon>Verrucomicrobiota</taxon>
        <taxon>Opitutia</taxon>
        <taxon>Puniceicoccales</taxon>
        <taxon>Coraliomargaritaceae</taxon>
        <taxon>Coraliomargarita</taxon>
    </lineage>
</organism>
<evidence type="ECO:0000313" key="2">
    <source>
        <dbReference type="Proteomes" id="UP000000925"/>
    </source>
</evidence>
<dbReference type="EMBL" id="CP001998">
    <property type="protein sequence ID" value="ADE54107.1"/>
    <property type="molecule type" value="Genomic_DNA"/>
</dbReference>
<evidence type="ECO:0008006" key="3">
    <source>
        <dbReference type="Google" id="ProtNLM"/>
    </source>
</evidence>
<dbReference type="HOGENOM" id="CLU_1154891_0_0_0"/>
<evidence type="ECO:0000313" key="1">
    <source>
        <dbReference type="EMBL" id="ADE54107.1"/>
    </source>
</evidence>
<keyword evidence="2" id="KW-1185">Reference proteome</keyword>
<reference evidence="1 2" key="1">
    <citation type="journal article" date="2010" name="Stand. Genomic Sci.">
        <title>Complete genome sequence of Coraliomargarita akajimensis type strain (04OKA010-24).</title>
        <authorList>
            <person name="Mavromatis K."/>
            <person name="Abt B."/>
            <person name="Brambilla E."/>
            <person name="Lapidus A."/>
            <person name="Copeland A."/>
            <person name="Deshpande S."/>
            <person name="Nolan M."/>
            <person name="Lucas S."/>
            <person name="Tice H."/>
            <person name="Cheng J.F."/>
            <person name="Han C."/>
            <person name="Detter J.C."/>
            <person name="Woyke T."/>
            <person name="Goodwin L."/>
            <person name="Pitluck S."/>
            <person name="Held B."/>
            <person name="Brettin T."/>
            <person name="Tapia R."/>
            <person name="Ivanova N."/>
            <person name="Mikhailova N."/>
            <person name="Pati A."/>
            <person name="Liolios K."/>
            <person name="Chen A."/>
            <person name="Palaniappan K."/>
            <person name="Land M."/>
            <person name="Hauser L."/>
            <person name="Chang Y.J."/>
            <person name="Jeffries C.D."/>
            <person name="Rohde M."/>
            <person name="Goker M."/>
            <person name="Bristow J."/>
            <person name="Eisen J.A."/>
            <person name="Markowitz V."/>
            <person name="Hugenholtz P."/>
            <person name="Klenk H.P."/>
            <person name="Kyrpides N.C."/>
        </authorList>
    </citation>
    <scope>NUCLEOTIDE SEQUENCE [LARGE SCALE GENOMIC DNA]</scope>
    <source>
        <strain evidence="2">DSM 45221 / IAM 15411 / JCM 23193 / KCTC 12865</strain>
    </source>
</reference>
<protein>
    <recommendedName>
        <fullName evidence="3">Outer membrane lipoprotein-sorting protein</fullName>
    </recommendedName>
</protein>